<feature type="region of interest" description="Disordered" evidence="6">
    <location>
        <begin position="215"/>
        <end position="243"/>
    </location>
</feature>
<dbReference type="GO" id="GO:1904115">
    <property type="term" value="C:axon cytoplasm"/>
    <property type="evidence" value="ECO:0007669"/>
    <property type="project" value="GOC"/>
</dbReference>
<keyword evidence="4" id="KW-0496">Mitochondrion</keyword>
<dbReference type="GO" id="GO:0022008">
    <property type="term" value="P:neurogenesis"/>
    <property type="evidence" value="ECO:0007669"/>
    <property type="project" value="TreeGrafter"/>
</dbReference>
<dbReference type="GO" id="GO:0047496">
    <property type="term" value="P:vesicle transport along microtubule"/>
    <property type="evidence" value="ECO:0007669"/>
    <property type="project" value="TreeGrafter"/>
</dbReference>
<accession>A0AAJ7WZ53</accession>
<dbReference type="SMART" id="SM01424">
    <property type="entry name" value="HAP1_N"/>
    <property type="match status" value="1"/>
</dbReference>
<feature type="coiled-coil region" evidence="5">
    <location>
        <begin position="248"/>
        <end position="289"/>
    </location>
</feature>
<feature type="region of interest" description="Disordered" evidence="6">
    <location>
        <begin position="684"/>
        <end position="721"/>
    </location>
</feature>
<dbReference type="GO" id="GO:0031410">
    <property type="term" value="C:cytoplasmic vesicle"/>
    <property type="evidence" value="ECO:0007669"/>
    <property type="project" value="TreeGrafter"/>
</dbReference>
<dbReference type="GO" id="GO:0030425">
    <property type="term" value="C:dendrite"/>
    <property type="evidence" value="ECO:0007669"/>
    <property type="project" value="TreeGrafter"/>
</dbReference>
<feature type="coiled-coil region" evidence="5">
    <location>
        <begin position="315"/>
        <end position="391"/>
    </location>
</feature>
<evidence type="ECO:0000256" key="1">
    <source>
        <dbReference type="ARBA" id="ARBA00004173"/>
    </source>
</evidence>
<dbReference type="GO" id="GO:0006605">
    <property type="term" value="P:protein targeting"/>
    <property type="evidence" value="ECO:0007669"/>
    <property type="project" value="TreeGrafter"/>
</dbReference>
<comment type="similarity">
    <text evidence="2">Belongs to the milton family.</text>
</comment>
<protein>
    <submittedName>
        <fullName evidence="10">Trafficking kinesin-binding protein 1 isoform X1</fullName>
    </submittedName>
</protein>
<dbReference type="RefSeq" id="XP_032815406.1">
    <property type="nucleotide sequence ID" value="XM_032959515.1"/>
</dbReference>
<dbReference type="GO" id="GO:0048311">
    <property type="term" value="P:mitochondrion distribution"/>
    <property type="evidence" value="ECO:0007669"/>
    <property type="project" value="TreeGrafter"/>
</dbReference>
<dbReference type="InterPro" id="IPR022154">
    <property type="entry name" value="TRAK1/2_C"/>
</dbReference>
<evidence type="ECO:0000259" key="7">
    <source>
        <dbReference type="SMART" id="SM01423"/>
    </source>
</evidence>
<gene>
    <name evidence="10" type="primary">TRAK1</name>
</gene>
<dbReference type="GO" id="GO:0098957">
    <property type="term" value="P:anterograde axonal transport of mitochondrion"/>
    <property type="evidence" value="ECO:0007669"/>
    <property type="project" value="TreeGrafter"/>
</dbReference>
<feature type="compositionally biased region" description="Basic residues" evidence="6">
    <location>
        <begin position="881"/>
        <end position="893"/>
    </location>
</feature>
<reference evidence="10" key="1">
    <citation type="submission" date="2025-08" db="UniProtKB">
        <authorList>
            <consortium name="RefSeq"/>
        </authorList>
    </citation>
    <scope>IDENTIFICATION</scope>
    <source>
        <tissue evidence="10">Sperm</tissue>
    </source>
</reference>
<dbReference type="PANTHER" id="PTHR15751:SF12">
    <property type="entry name" value="TRAFFICKING KINESIN-BINDING PROTEIN MILT"/>
    <property type="match status" value="1"/>
</dbReference>
<dbReference type="Pfam" id="PF04849">
    <property type="entry name" value="HAP1_N"/>
    <property type="match status" value="1"/>
</dbReference>
<feature type="compositionally biased region" description="Polar residues" evidence="6">
    <location>
        <begin position="215"/>
        <end position="228"/>
    </location>
</feature>
<dbReference type="CTD" id="22906"/>
<dbReference type="SMART" id="SM01423">
    <property type="entry name" value="Milton"/>
    <property type="match status" value="1"/>
</dbReference>
<dbReference type="GO" id="GO:0005739">
    <property type="term" value="C:mitochondrion"/>
    <property type="evidence" value="ECO:0007669"/>
    <property type="project" value="UniProtKB-SubCell"/>
</dbReference>
<keyword evidence="3 5" id="KW-0175">Coiled coil</keyword>
<evidence type="ECO:0000259" key="8">
    <source>
        <dbReference type="SMART" id="SM01424"/>
    </source>
</evidence>
<evidence type="ECO:0000256" key="2">
    <source>
        <dbReference type="ARBA" id="ARBA00007007"/>
    </source>
</evidence>
<dbReference type="KEGG" id="pmrn:116945218"/>
<feature type="compositionally biased region" description="Polar residues" evidence="6">
    <location>
        <begin position="1002"/>
        <end position="1015"/>
    </location>
</feature>
<dbReference type="InterPro" id="IPR051946">
    <property type="entry name" value="Intracell_Traff-Reg"/>
</dbReference>
<dbReference type="Pfam" id="PF12448">
    <property type="entry name" value="Milton"/>
    <property type="match status" value="1"/>
</dbReference>
<feature type="domain" description="Trafficking kinesin-binding protein C-terminal" evidence="7">
    <location>
        <begin position="454"/>
        <end position="635"/>
    </location>
</feature>
<dbReference type="AlphaFoldDB" id="A0AAJ7WZ53"/>
<dbReference type="GO" id="GO:0017022">
    <property type="term" value="F:myosin binding"/>
    <property type="evidence" value="ECO:0007669"/>
    <property type="project" value="TreeGrafter"/>
</dbReference>
<feature type="region of interest" description="Disordered" evidence="6">
    <location>
        <begin position="568"/>
        <end position="612"/>
    </location>
</feature>
<dbReference type="Proteomes" id="UP001318040">
    <property type="component" value="Chromosome 2"/>
</dbReference>
<comment type="subcellular location">
    <subcellularLocation>
        <location evidence="1">Mitochondrion</location>
    </subcellularLocation>
</comment>
<evidence type="ECO:0000313" key="9">
    <source>
        <dbReference type="Proteomes" id="UP001318040"/>
    </source>
</evidence>
<evidence type="ECO:0000256" key="3">
    <source>
        <dbReference type="ARBA" id="ARBA00023054"/>
    </source>
</evidence>
<feature type="compositionally biased region" description="Acidic residues" evidence="6">
    <location>
        <begin position="964"/>
        <end position="973"/>
    </location>
</feature>
<name>A0AAJ7WZ53_PETMA</name>
<feature type="region of interest" description="Disordered" evidence="6">
    <location>
        <begin position="1"/>
        <end position="77"/>
    </location>
</feature>
<feature type="coiled-coil region" evidence="5">
    <location>
        <begin position="167"/>
        <end position="201"/>
    </location>
</feature>
<evidence type="ECO:0000256" key="5">
    <source>
        <dbReference type="SAM" id="Coils"/>
    </source>
</evidence>
<organism evidence="9 10">
    <name type="scientific">Petromyzon marinus</name>
    <name type="common">Sea lamprey</name>
    <dbReference type="NCBI Taxonomy" id="7757"/>
    <lineage>
        <taxon>Eukaryota</taxon>
        <taxon>Metazoa</taxon>
        <taxon>Chordata</taxon>
        <taxon>Craniata</taxon>
        <taxon>Vertebrata</taxon>
        <taxon>Cyclostomata</taxon>
        <taxon>Hyperoartia</taxon>
        <taxon>Petromyzontiformes</taxon>
        <taxon>Petromyzontidae</taxon>
        <taxon>Petromyzon</taxon>
    </lineage>
</organism>
<evidence type="ECO:0000313" key="10">
    <source>
        <dbReference type="RefSeq" id="XP_032815406.1"/>
    </source>
</evidence>
<feature type="region of interest" description="Disordered" evidence="6">
    <location>
        <begin position="460"/>
        <end position="544"/>
    </location>
</feature>
<dbReference type="PANTHER" id="PTHR15751">
    <property type="entry name" value="TRAFFICKING KINESIN-BINDING PROTEIN"/>
    <property type="match status" value="1"/>
</dbReference>
<evidence type="ECO:0000256" key="4">
    <source>
        <dbReference type="ARBA" id="ARBA00023128"/>
    </source>
</evidence>
<dbReference type="GO" id="GO:0005102">
    <property type="term" value="F:signaling receptor binding"/>
    <property type="evidence" value="ECO:0007669"/>
    <property type="project" value="TreeGrafter"/>
</dbReference>
<feature type="region of interest" description="Disordered" evidence="6">
    <location>
        <begin position="935"/>
        <end position="1068"/>
    </location>
</feature>
<feature type="compositionally biased region" description="Polar residues" evidence="6">
    <location>
        <begin position="572"/>
        <end position="584"/>
    </location>
</feature>
<feature type="compositionally biased region" description="Basic and acidic residues" evidence="6">
    <location>
        <begin position="50"/>
        <end position="64"/>
    </location>
</feature>
<sequence>MAAARRLNPPASRSGRGRRGPTAAAAAAAAVTSTPKLVLSNGGAQVHTNSDSRETSWDSQHRDGIWLSSDEGTGNTDGAVREHGAEDVYEAAPNGEAMLICDGNELSALVEEVAADDAAGDVPWEQVQQVLCADRVGQMTKTYSDIDAVTRLLEEKERDVELAARIGQSLLQKIKVLTDRNETLEEQIGHATEEAAQLRHDLAMKEELLQIYTGSSDENDNAPKSSSPLPAVSSPCPTFSLGSSGLHMDTIHRKLRDLEEENISLRSEASQLQNETIDYEEKEDQLVNDCVRELRESNSQVLTLTEELARRSEDASRQQEEITHLLSQIVDLQKKVKTYTADNEELTQHLSAAKDAQRQLTAELAELQNKLVECTEMLHEAQEDVKNLRNQTAPSTNAERWRHSHTHFPMDSLAAEIEGTMRKTLKLEDGVPKAYQRRVFETVRTANQATALKRASISSCLSPLPIPGSNQGSVVSSRLASAMSSPRASRRQSAAGSPRSSLMTDGTSVSPELRSHGLIDTTESGPVHTDEKRPGQPGTPGSHDLEAALRRLSLRREAHLGERRFMEEEWEQQLSELASGQPSRPATPPGSEGGLSDGEQTPGGSSSEDSHSSMSLAFRSYLPERLQIVKPLEGSATLQHWQQLARPHLGGILDTRPGVIVKDSQLLELVHPSSSAVFRITDYEEDEPDGKPGLGDAQRAEAASGHPDSMHNCAAETEDGSSVHYPGKCLVQTNYTCTYTTCRIMHPSDEPASGTLPSFCGISTTCSSDTAISSPCPTRRPNFIESFTNARESTKTCSVALGLAHLLCERGISAHLPMTQSCPAVGRPCSLAVPSTPVNAKFSRSPIYPLSPIPFPALGKQIEIFLASKPATSMLKEMMGHRRRTSENRRRKKPELGPPSSTLVERLRRMGFSPVLSSSSGSSTSPFYQVLPSASGECSGNGQRSAGLGDSACEARPSFVLGTDDGEEEEEEPAFPGLDARGHDNTRGLACMLEPPVGGPGSPQSATGDSPSVATLTGHLDEVGEPPKLVVTAPGHSVGRGRRKFRQSTVGETLERRDPCDAPSTGEL</sequence>
<evidence type="ECO:0000256" key="6">
    <source>
        <dbReference type="SAM" id="MobiDB-lite"/>
    </source>
</evidence>
<feature type="domain" description="HAP1 N-terminal" evidence="8">
    <location>
        <begin position="101"/>
        <end position="391"/>
    </location>
</feature>
<feature type="compositionally biased region" description="Low complexity" evidence="6">
    <location>
        <begin position="460"/>
        <end position="501"/>
    </location>
</feature>
<dbReference type="InterPro" id="IPR006933">
    <property type="entry name" value="HAP1_N"/>
</dbReference>
<feature type="compositionally biased region" description="Low complexity" evidence="6">
    <location>
        <begin position="9"/>
        <end position="35"/>
    </location>
</feature>
<keyword evidence="9" id="KW-1185">Reference proteome</keyword>
<feature type="region of interest" description="Disordered" evidence="6">
    <location>
        <begin position="879"/>
        <end position="904"/>
    </location>
</feature>
<proteinExistence type="inferred from homology"/>